<feature type="transmembrane region" description="Helical" evidence="5">
    <location>
        <begin position="347"/>
        <end position="368"/>
    </location>
</feature>
<keyword evidence="6" id="KW-0732">Signal</keyword>
<dbReference type="InterPro" id="IPR005828">
    <property type="entry name" value="MFS_sugar_transport-like"/>
</dbReference>
<feature type="transmembrane region" description="Helical" evidence="5">
    <location>
        <begin position="380"/>
        <end position="401"/>
    </location>
</feature>
<feature type="transmembrane region" description="Helical" evidence="5">
    <location>
        <begin position="96"/>
        <end position="118"/>
    </location>
</feature>
<dbReference type="InterPro" id="IPR020846">
    <property type="entry name" value="MFS_dom"/>
</dbReference>
<dbReference type="PANTHER" id="PTHR48021">
    <property type="match status" value="1"/>
</dbReference>
<evidence type="ECO:0000256" key="6">
    <source>
        <dbReference type="SAM" id="SignalP"/>
    </source>
</evidence>
<evidence type="ECO:0000256" key="1">
    <source>
        <dbReference type="ARBA" id="ARBA00004141"/>
    </source>
</evidence>
<feature type="transmembrane region" description="Helical" evidence="5">
    <location>
        <begin position="48"/>
        <end position="65"/>
    </location>
</feature>
<feature type="transmembrane region" description="Helical" evidence="5">
    <location>
        <begin position="313"/>
        <end position="335"/>
    </location>
</feature>
<dbReference type="PROSITE" id="PS50850">
    <property type="entry name" value="MFS"/>
    <property type="match status" value="1"/>
</dbReference>
<feature type="transmembrane region" description="Helical" evidence="5">
    <location>
        <begin position="72"/>
        <end position="90"/>
    </location>
</feature>
<evidence type="ECO:0000313" key="8">
    <source>
        <dbReference type="EMBL" id="VVC93433.1"/>
    </source>
</evidence>
<dbReference type="Pfam" id="PF00083">
    <property type="entry name" value="Sugar_tr"/>
    <property type="match status" value="1"/>
</dbReference>
<keyword evidence="9" id="KW-1185">Reference proteome</keyword>
<feature type="signal peptide" evidence="6">
    <location>
        <begin position="1"/>
        <end position="23"/>
    </location>
</feature>
<feature type="domain" description="Major facilitator superfamily (MFS) profile" evidence="7">
    <location>
        <begin position="1"/>
        <end position="435"/>
    </location>
</feature>
<evidence type="ECO:0000259" key="7">
    <source>
        <dbReference type="PROSITE" id="PS50850"/>
    </source>
</evidence>
<dbReference type="GO" id="GO:0022857">
    <property type="term" value="F:transmembrane transporter activity"/>
    <property type="evidence" value="ECO:0007669"/>
    <property type="project" value="InterPro"/>
</dbReference>
<feature type="chain" id="PRO_5022803916" description="Major facilitator superfamily (MFS) profile domain-containing protein" evidence="6">
    <location>
        <begin position="24"/>
        <end position="479"/>
    </location>
</feature>
<name>A0A5E4Q7U7_9NEOP</name>
<evidence type="ECO:0000313" key="9">
    <source>
        <dbReference type="Proteomes" id="UP000324832"/>
    </source>
</evidence>
<protein>
    <recommendedName>
        <fullName evidence="7">Major facilitator superfamily (MFS) profile domain-containing protein</fullName>
    </recommendedName>
</protein>
<keyword evidence="2 5" id="KW-0812">Transmembrane</keyword>
<keyword evidence="3 5" id="KW-1133">Transmembrane helix</keyword>
<accession>A0A5E4Q7U7</accession>
<sequence>MQHMKISQLVVQIGLLLCSISDGFIFGQMSGMVDALLGDDHSVEMTPEEVSLMGGYLLVGIITEISGRRRPITFLAMPLAICWIVVFYTRNKVVLLMTRVVVGISFGGILSLCIICVGEYTPPNMRPLSLNLVLGVGGQTGCTLGHVLSIFFNWRTVALIGLVPTMLSCIMTAFWVESPSWLASKGRFQECEDAYKSLHVMNQEKETELEKLIAFEKLKSVASKETNSPKPVKKLIWACKQMYLWKIILLSTMLNVYRVAAGRMLFYTMALTIFKELTGYSNLLMMTLLIDGFGIIGAMMSCVLMKLYRIRSLLLLSATLGNVLLIALSIVLYYYPNVDDGTDWCKAILLALYLVIVNSGPYPATETLYSEIFPLEAKSFCIFIIGIISSIMQFLAILLAQHMFQNIGYSAVFMINALIVFISLGYLWIFLPDTKDKTLQEIELLFKKDSNFDTNDLRNDIKATDCMLEKTETTAAKVV</sequence>
<dbReference type="EMBL" id="FZQP02001648">
    <property type="protein sequence ID" value="VVC93433.1"/>
    <property type="molecule type" value="Genomic_DNA"/>
</dbReference>
<dbReference type="SUPFAM" id="SSF103473">
    <property type="entry name" value="MFS general substrate transporter"/>
    <property type="match status" value="1"/>
</dbReference>
<feature type="transmembrane region" description="Helical" evidence="5">
    <location>
        <begin position="407"/>
        <end position="431"/>
    </location>
</feature>
<proteinExistence type="predicted"/>
<feature type="transmembrane region" description="Helical" evidence="5">
    <location>
        <begin position="158"/>
        <end position="176"/>
    </location>
</feature>
<feature type="transmembrane region" description="Helical" evidence="5">
    <location>
        <begin position="243"/>
        <end position="260"/>
    </location>
</feature>
<dbReference type="GO" id="GO:0016020">
    <property type="term" value="C:membrane"/>
    <property type="evidence" value="ECO:0007669"/>
    <property type="project" value="UniProtKB-SubCell"/>
</dbReference>
<evidence type="ECO:0000256" key="2">
    <source>
        <dbReference type="ARBA" id="ARBA00022692"/>
    </source>
</evidence>
<dbReference type="Proteomes" id="UP000324832">
    <property type="component" value="Unassembled WGS sequence"/>
</dbReference>
<feature type="transmembrane region" description="Helical" evidence="5">
    <location>
        <begin position="280"/>
        <end position="301"/>
    </location>
</feature>
<organism evidence="8 9">
    <name type="scientific">Leptidea sinapis</name>
    <dbReference type="NCBI Taxonomy" id="189913"/>
    <lineage>
        <taxon>Eukaryota</taxon>
        <taxon>Metazoa</taxon>
        <taxon>Ecdysozoa</taxon>
        <taxon>Arthropoda</taxon>
        <taxon>Hexapoda</taxon>
        <taxon>Insecta</taxon>
        <taxon>Pterygota</taxon>
        <taxon>Neoptera</taxon>
        <taxon>Endopterygota</taxon>
        <taxon>Lepidoptera</taxon>
        <taxon>Glossata</taxon>
        <taxon>Ditrysia</taxon>
        <taxon>Papilionoidea</taxon>
        <taxon>Pieridae</taxon>
        <taxon>Dismorphiinae</taxon>
        <taxon>Leptidea</taxon>
    </lineage>
</organism>
<evidence type="ECO:0000256" key="3">
    <source>
        <dbReference type="ARBA" id="ARBA00022989"/>
    </source>
</evidence>
<comment type="subcellular location">
    <subcellularLocation>
        <location evidence="1">Membrane</location>
        <topology evidence="1">Multi-pass membrane protein</topology>
    </subcellularLocation>
</comment>
<gene>
    <name evidence="8" type="ORF">LSINAPIS_LOCUS5618</name>
</gene>
<dbReference type="InterPro" id="IPR036259">
    <property type="entry name" value="MFS_trans_sf"/>
</dbReference>
<dbReference type="Gene3D" id="1.20.1250.20">
    <property type="entry name" value="MFS general substrate transporter like domains"/>
    <property type="match status" value="1"/>
</dbReference>
<feature type="transmembrane region" description="Helical" evidence="5">
    <location>
        <begin position="130"/>
        <end position="152"/>
    </location>
</feature>
<dbReference type="PANTHER" id="PTHR48021:SF1">
    <property type="entry name" value="GH07001P-RELATED"/>
    <property type="match status" value="1"/>
</dbReference>
<reference evidence="8 9" key="1">
    <citation type="submission" date="2017-07" db="EMBL/GenBank/DDBJ databases">
        <authorList>
            <person name="Talla V."/>
            <person name="Backstrom N."/>
        </authorList>
    </citation>
    <scope>NUCLEOTIDE SEQUENCE [LARGE SCALE GENOMIC DNA]</scope>
</reference>
<dbReference type="InterPro" id="IPR050549">
    <property type="entry name" value="MFS_Trehalose_Transporter"/>
</dbReference>
<evidence type="ECO:0000256" key="4">
    <source>
        <dbReference type="ARBA" id="ARBA00023136"/>
    </source>
</evidence>
<evidence type="ECO:0000256" key="5">
    <source>
        <dbReference type="SAM" id="Phobius"/>
    </source>
</evidence>
<feature type="non-terminal residue" evidence="8">
    <location>
        <position position="479"/>
    </location>
</feature>
<keyword evidence="4 5" id="KW-0472">Membrane</keyword>
<dbReference type="AlphaFoldDB" id="A0A5E4Q7U7"/>